<gene>
    <name evidence="2" type="ORF">CC99x_009935</name>
    <name evidence="1" type="ORF">CC99x_01827</name>
</gene>
<dbReference type="EMBL" id="LKHV02000001">
    <property type="protein sequence ID" value="MCS5709224.1"/>
    <property type="molecule type" value="Genomic_DNA"/>
</dbReference>
<reference evidence="2" key="3">
    <citation type="submission" date="2021-06" db="EMBL/GenBank/DDBJ databases">
        <title>Genomic Description and Analysis of Intracellular Bacteria, Candidatus Berkiella cookevillensis and Candidatus Berkiella aquae.</title>
        <authorList>
            <person name="Kidane D.T."/>
            <person name="Mehari Y.T."/>
            <person name="Rice F.C."/>
            <person name="Arivett B.A."/>
            <person name="Farone A.L."/>
            <person name="Berk S.G."/>
            <person name="Farone M.B."/>
        </authorList>
    </citation>
    <scope>NUCLEOTIDE SEQUENCE</scope>
    <source>
        <strain evidence="2">CC99</strain>
    </source>
</reference>
<keyword evidence="3" id="KW-1185">Reference proteome</keyword>
<dbReference type="AlphaFoldDB" id="A0A0Q9YPS2"/>
<accession>A0A0Q9YPS2</accession>
<name>A0A0Q9YPS2_9GAMM</name>
<organism evidence="1">
    <name type="scientific">Candidatus Berkiella cookevillensis</name>
    <dbReference type="NCBI Taxonomy" id="437022"/>
    <lineage>
        <taxon>Bacteria</taxon>
        <taxon>Pseudomonadati</taxon>
        <taxon>Pseudomonadota</taxon>
        <taxon>Gammaproteobacteria</taxon>
        <taxon>Candidatus Berkiellales</taxon>
        <taxon>Candidatus Berkiellaceae</taxon>
        <taxon>Candidatus Berkiella</taxon>
    </lineage>
</organism>
<evidence type="ECO:0000313" key="3">
    <source>
        <dbReference type="Proteomes" id="UP000051494"/>
    </source>
</evidence>
<evidence type="ECO:0000313" key="2">
    <source>
        <dbReference type="EMBL" id="MCS5709224.1"/>
    </source>
</evidence>
<reference evidence="1" key="1">
    <citation type="submission" date="2015-09" db="EMBL/GenBank/DDBJ databases">
        <title>Draft Genome Sequences of Two Novel Amoeba-resistant Intranuclear Bacteria, Candidatus Berkiella cookevillensis and Candidatus Berkiella aquae.</title>
        <authorList>
            <person name="Mehari Y.T."/>
            <person name="Arivett B.A."/>
            <person name="Farone A.L."/>
            <person name="Gunderson J.H."/>
            <person name="Farone M.B."/>
        </authorList>
    </citation>
    <scope>NUCLEOTIDE SEQUENCE [LARGE SCALE GENOMIC DNA]</scope>
    <source>
        <strain evidence="1">CC99</strain>
    </source>
</reference>
<sequence>MRLLNTHECNFISGANTSVTTDIYWEQFYYYSGITSGIVWGSAMPPLILTVNFIAFSVSTTANLVSELVSLTGTLIMGAGQGIASGVTAAKDYYYS</sequence>
<dbReference type="EMBL" id="LKHV01000009">
    <property type="protein sequence ID" value="KRG18115.1"/>
    <property type="molecule type" value="Genomic_DNA"/>
</dbReference>
<dbReference type="Proteomes" id="UP000051494">
    <property type="component" value="Unassembled WGS sequence"/>
</dbReference>
<comment type="caution">
    <text evidence="1">The sequence shown here is derived from an EMBL/GenBank/DDBJ whole genome shotgun (WGS) entry which is preliminary data.</text>
</comment>
<reference evidence="2" key="2">
    <citation type="journal article" date="2016" name="Genome Announc.">
        <title>Draft Genome Sequences of Two Novel Amoeba-Resistant Intranuclear Bacteria, 'Candidatus Berkiella cookevillensis' and 'Candidatus Berkiella aquae'.</title>
        <authorList>
            <person name="Mehari Y.T."/>
            <person name="Arivett B.A."/>
            <person name="Farone A.L."/>
            <person name="Gunderson J.H."/>
            <person name="Farone M.B."/>
        </authorList>
    </citation>
    <scope>NUCLEOTIDE SEQUENCE</scope>
    <source>
        <strain evidence="2">CC99</strain>
    </source>
</reference>
<proteinExistence type="predicted"/>
<dbReference type="RefSeq" id="WP_057624940.1">
    <property type="nucleotide sequence ID" value="NZ_LKHV02000001.1"/>
</dbReference>
<evidence type="ECO:0000313" key="1">
    <source>
        <dbReference type="EMBL" id="KRG18115.1"/>
    </source>
</evidence>
<protein>
    <submittedName>
        <fullName evidence="1">Uncharacterized protein</fullName>
    </submittedName>
</protein>
<dbReference type="STRING" id="437022.CC99x_01827"/>